<sequence length="61" mass="7071">MEENNIYIDMILLFGIKIQQNKNLTNDKCPIHNKMVQIDKNAIVGAQLYPKHPKSNKDFLS</sequence>
<evidence type="ECO:0000313" key="2">
    <source>
        <dbReference type="Proteomes" id="UP000887458"/>
    </source>
</evidence>
<proteinExistence type="predicted"/>
<dbReference type="Proteomes" id="UP000887458">
    <property type="component" value="Unassembled WGS sequence"/>
</dbReference>
<accession>A0ABQ8IS71</accession>
<dbReference type="EMBL" id="NJHN03000123">
    <property type="protein sequence ID" value="KAH9413167.1"/>
    <property type="molecule type" value="Genomic_DNA"/>
</dbReference>
<reference evidence="1 2" key="2">
    <citation type="journal article" date="2022" name="Mol. Biol. Evol.">
        <title>Comparative Genomics Reveals Insights into the Divergent Evolution of Astigmatic Mites and Household Pest Adaptations.</title>
        <authorList>
            <person name="Xiong Q."/>
            <person name="Wan A.T."/>
            <person name="Liu X."/>
            <person name="Fung C.S."/>
            <person name="Xiao X."/>
            <person name="Malainual N."/>
            <person name="Hou J."/>
            <person name="Wang L."/>
            <person name="Wang M."/>
            <person name="Yang K.Y."/>
            <person name="Cui Y."/>
            <person name="Leung E.L."/>
            <person name="Nong W."/>
            <person name="Shin S.K."/>
            <person name="Au S.W."/>
            <person name="Jeong K.Y."/>
            <person name="Chew F.T."/>
            <person name="Hui J.H."/>
            <person name="Leung T.F."/>
            <person name="Tungtrongchitr A."/>
            <person name="Zhong N."/>
            <person name="Liu Z."/>
            <person name="Tsui S.K."/>
        </authorList>
    </citation>
    <scope>NUCLEOTIDE SEQUENCE [LARGE SCALE GENOMIC DNA]</scope>
    <source>
        <strain evidence="1">Derp</strain>
    </source>
</reference>
<comment type="caution">
    <text evidence="1">The sequence shown here is derived from an EMBL/GenBank/DDBJ whole genome shotgun (WGS) entry which is preliminary data.</text>
</comment>
<reference evidence="1 2" key="1">
    <citation type="journal article" date="2018" name="J. Allergy Clin. Immunol.">
        <title>High-quality assembly of Dermatophagoides pteronyssinus genome and transcriptome reveals a wide range of novel allergens.</title>
        <authorList>
            <person name="Liu X.Y."/>
            <person name="Yang K.Y."/>
            <person name="Wang M.Q."/>
            <person name="Kwok J.S."/>
            <person name="Zeng X."/>
            <person name="Yang Z."/>
            <person name="Xiao X.J."/>
            <person name="Lau C.P."/>
            <person name="Li Y."/>
            <person name="Huang Z.M."/>
            <person name="Ba J.G."/>
            <person name="Yim A.K."/>
            <person name="Ouyang C.Y."/>
            <person name="Ngai S.M."/>
            <person name="Chan T.F."/>
            <person name="Leung E.L."/>
            <person name="Liu L."/>
            <person name="Liu Z.G."/>
            <person name="Tsui S.K."/>
        </authorList>
    </citation>
    <scope>NUCLEOTIDE SEQUENCE [LARGE SCALE GENOMIC DNA]</scope>
    <source>
        <strain evidence="1">Derp</strain>
    </source>
</reference>
<gene>
    <name evidence="1" type="ORF">DERP_006853</name>
</gene>
<organism evidence="1 2">
    <name type="scientific">Dermatophagoides pteronyssinus</name>
    <name type="common">European house dust mite</name>
    <dbReference type="NCBI Taxonomy" id="6956"/>
    <lineage>
        <taxon>Eukaryota</taxon>
        <taxon>Metazoa</taxon>
        <taxon>Ecdysozoa</taxon>
        <taxon>Arthropoda</taxon>
        <taxon>Chelicerata</taxon>
        <taxon>Arachnida</taxon>
        <taxon>Acari</taxon>
        <taxon>Acariformes</taxon>
        <taxon>Sarcoptiformes</taxon>
        <taxon>Astigmata</taxon>
        <taxon>Psoroptidia</taxon>
        <taxon>Analgoidea</taxon>
        <taxon>Pyroglyphidae</taxon>
        <taxon>Dermatophagoidinae</taxon>
        <taxon>Dermatophagoides</taxon>
    </lineage>
</organism>
<keyword evidence="2" id="KW-1185">Reference proteome</keyword>
<name>A0ABQ8IS71_DERPT</name>
<protein>
    <submittedName>
        <fullName evidence="1">Uncharacterized protein</fullName>
    </submittedName>
</protein>
<evidence type="ECO:0000313" key="1">
    <source>
        <dbReference type="EMBL" id="KAH9413167.1"/>
    </source>
</evidence>